<reference evidence="2 3" key="1">
    <citation type="submission" date="2014-04" db="EMBL/GenBank/DDBJ databases">
        <authorList>
            <consortium name="International Citrus Genome Consortium"/>
            <person name="Gmitter F."/>
            <person name="Chen C."/>
            <person name="Farmerie W."/>
            <person name="Harkins T."/>
            <person name="Desany B."/>
            <person name="Mohiuddin M."/>
            <person name="Kodira C."/>
            <person name="Borodovsky M."/>
            <person name="Lomsadze A."/>
            <person name="Burns P."/>
            <person name="Jenkins J."/>
            <person name="Prochnik S."/>
            <person name="Shu S."/>
            <person name="Chapman J."/>
            <person name="Pitluck S."/>
            <person name="Schmutz J."/>
            <person name="Rokhsar D."/>
        </authorList>
    </citation>
    <scope>NUCLEOTIDE SEQUENCE</scope>
</reference>
<keyword evidence="1" id="KW-0812">Transmembrane</keyword>
<keyword evidence="1" id="KW-1133">Transmembrane helix</keyword>
<evidence type="ECO:0000256" key="1">
    <source>
        <dbReference type="SAM" id="Phobius"/>
    </source>
</evidence>
<proteinExistence type="predicted"/>
<gene>
    <name evidence="2" type="ORF">CISIN_1g025764mg</name>
</gene>
<accession>A0A067F6M2</accession>
<dbReference type="AlphaFoldDB" id="A0A067F6M2"/>
<dbReference type="PANTHER" id="PTHR37229">
    <property type="entry name" value="6,7-DIMETHYL-8-RIBITYLLUMAZINE SYNTHASE"/>
    <property type="match status" value="1"/>
</dbReference>
<keyword evidence="1" id="KW-0472">Membrane</keyword>
<dbReference type="Proteomes" id="UP000027120">
    <property type="component" value="Unassembled WGS sequence"/>
</dbReference>
<dbReference type="EMBL" id="KK784915">
    <property type="protein sequence ID" value="KDO62993.1"/>
    <property type="molecule type" value="Genomic_DNA"/>
</dbReference>
<name>A0A067F6M2_CITSI</name>
<protein>
    <submittedName>
        <fullName evidence="2">Uncharacterized protein</fullName>
    </submittedName>
</protein>
<sequence>MQLSTNFTASPFRSQNHLFNNLSPTSFLHKSLFLSRPTKTLQNLLFSNPKSSQKKLLRTSTINASLLEAPLLWAGRLCVYYALLKAGLAGSQANPLVSDLESGGVTGSEGADLGFSKWLENIKGKPGLWVSFCFWIYFAYVIKLRTFILFVNL</sequence>
<organism evidence="2 3">
    <name type="scientific">Citrus sinensis</name>
    <name type="common">Sweet orange</name>
    <name type="synonym">Citrus aurantium var. sinensis</name>
    <dbReference type="NCBI Taxonomy" id="2711"/>
    <lineage>
        <taxon>Eukaryota</taxon>
        <taxon>Viridiplantae</taxon>
        <taxon>Streptophyta</taxon>
        <taxon>Embryophyta</taxon>
        <taxon>Tracheophyta</taxon>
        <taxon>Spermatophyta</taxon>
        <taxon>Magnoliopsida</taxon>
        <taxon>eudicotyledons</taxon>
        <taxon>Gunneridae</taxon>
        <taxon>Pentapetalae</taxon>
        <taxon>rosids</taxon>
        <taxon>malvids</taxon>
        <taxon>Sapindales</taxon>
        <taxon>Rutaceae</taxon>
        <taxon>Aurantioideae</taxon>
        <taxon>Citrus</taxon>
    </lineage>
</organism>
<keyword evidence="3" id="KW-1185">Reference proteome</keyword>
<dbReference type="PANTHER" id="PTHR37229:SF2">
    <property type="entry name" value="6,7-DIMETHYL-8-RIBITYLLUMAZINE SYNTHASE"/>
    <property type="match status" value="1"/>
</dbReference>
<feature type="transmembrane region" description="Helical" evidence="1">
    <location>
        <begin position="127"/>
        <end position="151"/>
    </location>
</feature>
<evidence type="ECO:0000313" key="2">
    <source>
        <dbReference type="EMBL" id="KDO62993.1"/>
    </source>
</evidence>
<evidence type="ECO:0000313" key="3">
    <source>
        <dbReference type="Proteomes" id="UP000027120"/>
    </source>
</evidence>